<accession>A0A7W7AEQ2</accession>
<dbReference type="GO" id="GO:0016020">
    <property type="term" value="C:membrane"/>
    <property type="evidence" value="ECO:0007669"/>
    <property type="project" value="UniProtKB-SubCell"/>
</dbReference>
<feature type="transmembrane region" description="Helical" evidence="8">
    <location>
        <begin position="114"/>
        <end position="131"/>
    </location>
</feature>
<evidence type="ECO:0000256" key="5">
    <source>
        <dbReference type="ARBA" id="ARBA00022692"/>
    </source>
</evidence>
<dbReference type="SUPFAM" id="SSF52833">
    <property type="entry name" value="Thioredoxin-like"/>
    <property type="match status" value="1"/>
</dbReference>
<evidence type="ECO:0000256" key="4">
    <source>
        <dbReference type="ARBA" id="ARBA00019078"/>
    </source>
</evidence>
<organism evidence="11 12">
    <name type="scientific">Novosphingobium taihuense</name>
    <dbReference type="NCBI Taxonomy" id="260085"/>
    <lineage>
        <taxon>Bacteria</taxon>
        <taxon>Pseudomonadati</taxon>
        <taxon>Pseudomonadota</taxon>
        <taxon>Alphaproteobacteria</taxon>
        <taxon>Sphingomonadales</taxon>
        <taxon>Sphingomonadaceae</taxon>
        <taxon>Novosphingobium</taxon>
    </lineage>
</organism>
<dbReference type="PROSITE" id="PS51354">
    <property type="entry name" value="GLUTAREDOXIN_2"/>
    <property type="match status" value="1"/>
</dbReference>
<proteinExistence type="predicted"/>
<feature type="transmembrane region" description="Helical" evidence="8">
    <location>
        <begin position="177"/>
        <end position="198"/>
    </location>
</feature>
<reference evidence="11 12" key="1">
    <citation type="submission" date="2020-08" db="EMBL/GenBank/DDBJ databases">
        <title>Genomic Encyclopedia of Type Strains, Phase IV (KMG-IV): sequencing the most valuable type-strain genomes for metagenomic binning, comparative biology and taxonomic classification.</title>
        <authorList>
            <person name="Goeker M."/>
        </authorList>
    </citation>
    <scope>NUCLEOTIDE SEQUENCE [LARGE SCALE GENOMIC DNA]</scope>
    <source>
        <strain evidence="11 12">DSM 17507</strain>
    </source>
</reference>
<dbReference type="InterPro" id="IPR009908">
    <property type="entry name" value="Methylamine_util_MauE"/>
</dbReference>
<dbReference type="AlphaFoldDB" id="A0A7W7AEQ2"/>
<evidence type="ECO:0000313" key="12">
    <source>
        <dbReference type="Proteomes" id="UP000538566"/>
    </source>
</evidence>
<evidence type="ECO:0000259" key="9">
    <source>
        <dbReference type="Pfam" id="PF00462"/>
    </source>
</evidence>
<dbReference type="InterPro" id="IPR036249">
    <property type="entry name" value="Thioredoxin-like_sf"/>
</dbReference>
<feature type="domain" description="Methylamine utilisation protein MauE" evidence="10">
    <location>
        <begin position="112"/>
        <end position="237"/>
    </location>
</feature>
<keyword evidence="5 8" id="KW-0812">Transmembrane</keyword>
<sequence length="242" mass="26816">MLHRMVMPKHICPYGVKVKHLLESKGYRVEDHWLRTREETDAFKAEHGVKTTPQVFIDGKRIGGHDDTRRFLGLKVADPDAVSYVPVLAVFAIAGALAMAVSFAVFSTPFTGRAIEWFVAFAMTLLAMLKLQDVDRFATMFLGYDLLARRWVPYAYLYPFGEALAGVLMAARALPWLSIPIALFIGTIGGVSVFYAVYVQKRELKCACVGGSGRVPLGFVSLTENVVMVAMALWMLAMPSMT</sequence>
<protein>
    <recommendedName>
        <fullName evidence="4">Methylamine utilization protein MauE</fullName>
    </recommendedName>
</protein>
<dbReference type="Proteomes" id="UP000538566">
    <property type="component" value="Unassembled WGS sequence"/>
</dbReference>
<comment type="pathway">
    <text evidence="3">One-carbon metabolism; methylamine degradation.</text>
</comment>
<evidence type="ECO:0000256" key="3">
    <source>
        <dbReference type="ARBA" id="ARBA00004856"/>
    </source>
</evidence>
<dbReference type="EMBL" id="JACHOA010000009">
    <property type="protein sequence ID" value="MBB4615501.1"/>
    <property type="molecule type" value="Genomic_DNA"/>
</dbReference>
<feature type="transmembrane region" description="Helical" evidence="8">
    <location>
        <begin position="219"/>
        <end position="237"/>
    </location>
</feature>
<dbReference type="InterPro" id="IPR014025">
    <property type="entry name" value="Glutaredoxin_subgr"/>
</dbReference>
<dbReference type="PRINTS" id="PR00160">
    <property type="entry name" value="GLUTAREDOXIN"/>
</dbReference>
<feature type="transmembrane region" description="Helical" evidence="8">
    <location>
        <begin position="84"/>
        <end position="108"/>
    </location>
</feature>
<name>A0A7W7AEQ2_9SPHN</name>
<feature type="domain" description="Glutaredoxin" evidence="9">
    <location>
        <begin position="9"/>
        <end position="62"/>
    </location>
</feature>
<keyword evidence="12" id="KW-1185">Reference proteome</keyword>
<evidence type="ECO:0000256" key="1">
    <source>
        <dbReference type="ARBA" id="ARBA00003475"/>
    </source>
</evidence>
<evidence type="ECO:0000313" key="11">
    <source>
        <dbReference type="EMBL" id="MBB4615501.1"/>
    </source>
</evidence>
<evidence type="ECO:0000259" key="10">
    <source>
        <dbReference type="Pfam" id="PF07291"/>
    </source>
</evidence>
<evidence type="ECO:0000256" key="8">
    <source>
        <dbReference type="SAM" id="Phobius"/>
    </source>
</evidence>
<dbReference type="Pfam" id="PF07291">
    <property type="entry name" value="MauE"/>
    <property type="match status" value="1"/>
</dbReference>
<comment type="function">
    <text evidence="1">May be specifically involved in the processing, transport, and/or maturation of the MADH beta-subunit.</text>
</comment>
<evidence type="ECO:0000256" key="6">
    <source>
        <dbReference type="ARBA" id="ARBA00022989"/>
    </source>
</evidence>
<dbReference type="InterPro" id="IPR002109">
    <property type="entry name" value="Glutaredoxin"/>
</dbReference>
<feature type="transmembrane region" description="Helical" evidence="8">
    <location>
        <begin position="151"/>
        <end position="171"/>
    </location>
</feature>
<dbReference type="Pfam" id="PF00462">
    <property type="entry name" value="Glutaredoxin"/>
    <property type="match status" value="1"/>
</dbReference>
<comment type="subcellular location">
    <subcellularLocation>
        <location evidence="2">Membrane</location>
        <topology evidence="2">Multi-pass membrane protein</topology>
    </subcellularLocation>
</comment>
<gene>
    <name evidence="11" type="ORF">GGR37_003797</name>
</gene>
<keyword evidence="6 8" id="KW-1133">Transmembrane helix</keyword>
<evidence type="ECO:0000256" key="7">
    <source>
        <dbReference type="ARBA" id="ARBA00023136"/>
    </source>
</evidence>
<evidence type="ECO:0000256" key="2">
    <source>
        <dbReference type="ARBA" id="ARBA00004141"/>
    </source>
</evidence>
<comment type="caution">
    <text evidence="11">The sequence shown here is derived from an EMBL/GenBank/DDBJ whole genome shotgun (WGS) entry which is preliminary data.</text>
</comment>
<keyword evidence="7 8" id="KW-0472">Membrane</keyword>
<dbReference type="GO" id="GO:0030416">
    <property type="term" value="P:methylamine metabolic process"/>
    <property type="evidence" value="ECO:0007669"/>
    <property type="project" value="InterPro"/>
</dbReference>
<dbReference type="Gene3D" id="3.40.30.10">
    <property type="entry name" value="Glutaredoxin"/>
    <property type="match status" value="1"/>
</dbReference>